<reference evidence="1 2" key="1">
    <citation type="submission" date="2016-08" db="EMBL/GenBank/DDBJ databases">
        <authorList>
            <person name="Acevedo E."/>
            <person name="Azhar M."/>
            <person name="Golebiewska U.P."/>
            <person name="Grzywna D."/>
            <person name="Guardiola R."/>
            <person name="Jackson O."/>
            <person name="John N."/>
            <person name="Kanavatsas C."/>
            <person name="Khan S."/>
            <person name="Leong J."/>
            <person name="Mansilla E."/>
            <person name="Muladjanov Y."/>
            <person name="Nouel J."/>
            <person name="Oh S."/>
            <person name="Oppedisano M."/>
            <person name="Sajid A."/>
            <person name="Samper M."/>
            <person name="Ugbeva O."/>
            <person name="Delesalle V.A."/>
            <person name="Garlena R.A."/>
            <person name="Russell D.A."/>
            <person name="Pope W.H."/>
            <person name="Jacobs-Sera D."/>
            <person name="Hendrix R.W."/>
            <person name="Hatfull G.F."/>
        </authorList>
    </citation>
    <scope>NUCLEOTIDE SEQUENCE [LARGE SCALE GENOMIC DNA]</scope>
</reference>
<dbReference type="OrthoDB" id="30063at10239"/>
<accession>A0A1C9EH78</accession>
<dbReference type="KEGG" id="vg:29066490"/>
<dbReference type="Proteomes" id="UP000204231">
    <property type="component" value="Segment"/>
</dbReference>
<evidence type="ECO:0000313" key="2">
    <source>
        <dbReference type="Proteomes" id="UP000204231"/>
    </source>
</evidence>
<organism evidence="1 2">
    <name type="scientific">Mycobacterium phage Tonenili</name>
    <dbReference type="NCBI Taxonomy" id="1891703"/>
    <lineage>
        <taxon>Viruses</taxon>
        <taxon>Duplodnaviria</taxon>
        <taxon>Heunggongvirae</taxon>
        <taxon>Uroviricota</taxon>
        <taxon>Caudoviricetes</taxon>
        <taxon>Ceeclamvirinae</taxon>
        <taxon>Bixzunavirus</taxon>
        <taxon>Bixzunavirus tonenili</taxon>
    </lineage>
</organism>
<gene>
    <name evidence="1" type="ORF">SEA_TONENILI_92</name>
</gene>
<evidence type="ECO:0000313" key="1">
    <source>
        <dbReference type="EMBL" id="AON96843.1"/>
    </source>
</evidence>
<keyword evidence="2" id="KW-1185">Reference proteome</keyword>
<dbReference type="GeneID" id="29066490"/>
<dbReference type="RefSeq" id="YP_009287956.1">
    <property type="nucleotide sequence ID" value="NC_031080.1"/>
</dbReference>
<name>A0A1C9EH78_9CAUD</name>
<sequence length="243" mass="27450">MFRSASAIEAEAAQRKLDQLREDWQRTASTWFDGTAESVDRRIAQLDRVIAFASRTAQRDGDPAKFCLSALPTLKANREELTELRRQLVGGSWYTGPEDHGFALNPNDYSSMREWMDASNMSSYIQDAHDKHPQDNWDRHKGDYAVDESWMDPHAPAASGRDLILNHAALDFIAEQDTTDPGELKIRAQRLIAARTSTWSREASARAVQAFVRAVEDNSPRPVRTASAPVRHLPGFEDYLMFS</sequence>
<protein>
    <submittedName>
        <fullName evidence="1">Uncharacterized protein</fullName>
    </submittedName>
</protein>
<dbReference type="EMBL" id="KX752698">
    <property type="protein sequence ID" value="AON96843.1"/>
    <property type="molecule type" value="Genomic_DNA"/>
</dbReference>
<proteinExistence type="predicted"/>